<dbReference type="InterPro" id="IPR045428">
    <property type="entry name" value="EACC1"/>
</dbReference>
<accession>A0ABQ3U7G4</accession>
<keyword evidence="3" id="KW-1185">Reference proteome</keyword>
<proteinExistence type="predicted"/>
<reference evidence="2" key="1">
    <citation type="submission" date="2024-05" db="EMBL/GenBank/DDBJ databases">
        <title>Whole genome shotgun sequence of Streptomyces hygroscopicus NBRC 113678.</title>
        <authorList>
            <person name="Komaki H."/>
            <person name="Tamura T."/>
        </authorList>
    </citation>
    <scope>NUCLEOTIDE SEQUENCE</scope>
    <source>
        <strain evidence="2">N11-34</strain>
    </source>
</reference>
<dbReference type="Proteomes" id="UP001054854">
    <property type="component" value="Unassembled WGS sequence"/>
</dbReference>
<sequence>MTTMPSDRTGCRISIVDDDPLRARKEARELLAEIADADPGAALDVPRRRTDGGGADKGGLSVDTVGVLISAGSLVAAGVQIWLARVPQRTVVVRRPDGATLQITGREAREDEGRIDRFLAGGTAPGGDGQGGDGDATVAG</sequence>
<dbReference type="EMBL" id="BNEK01000005">
    <property type="protein sequence ID" value="GHJ31392.1"/>
    <property type="molecule type" value="Genomic_DNA"/>
</dbReference>
<evidence type="ECO:0000313" key="2">
    <source>
        <dbReference type="EMBL" id="GHJ31392.1"/>
    </source>
</evidence>
<name>A0ABQ3U7G4_STRHY</name>
<comment type="caution">
    <text evidence="2">The sequence shown here is derived from an EMBL/GenBank/DDBJ whole genome shotgun (WGS) entry which is preliminary data.</text>
</comment>
<evidence type="ECO:0000313" key="3">
    <source>
        <dbReference type="Proteomes" id="UP001054854"/>
    </source>
</evidence>
<evidence type="ECO:0000256" key="1">
    <source>
        <dbReference type="SAM" id="MobiDB-lite"/>
    </source>
</evidence>
<feature type="compositionally biased region" description="Gly residues" evidence="1">
    <location>
        <begin position="123"/>
        <end position="134"/>
    </location>
</feature>
<organism evidence="2 3">
    <name type="scientific">Streptomyces hygroscopicus</name>
    <dbReference type="NCBI Taxonomy" id="1912"/>
    <lineage>
        <taxon>Bacteria</taxon>
        <taxon>Bacillati</taxon>
        <taxon>Actinomycetota</taxon>
        <taxon>Actinomycetes</taxon>
        <taxon>Kitasatosporales</taxon>
        <taxon>Streptomycetaceae</taxon>
        <taxon>Streptomyces</taxon>
        <taxon>Streptomyces violaceusniger group</taxon>
    </lineage>
</organism>
<dbReference type="Pfam" id="PF19953">
    <property type="entry name" value="EACC1"/>
    <property type="match status" value="1"/>
</dbReference>
<gene>
    <name evidence="2" type="ORF">TPA0910_58250</name>
</gene>
<protein>
    <submittedName>
        <fullName evidence="2">Uncharacterized protein</fullName>
    </submittedName>
</protein>
<feature type="region of interest" description="Disordered" evidence="1">
    <location>
        <begin position="112"/>
        <end position="140"/>
    </location>
</feature>